<dbReference type="AlphaFoldDB" id="A0A162SV46"/>
<organism evidence="2 3">
    <name type="scientific">Daphnia magna</name>
    <dbReference type="NCBI Taxonomy" id="35525"/>
    <lineage>
        <taxon>Eukaryota</taxon>
        <taxon>Metazoa</taxon>
        <taxon>Ecdysozoa</taxon>
        <taxon>Arthropoda</taxon>
        <taxon>Crustacea</taxon>
        <taxon>Branchiopoda</taxon>
        <taxon>Diplostraca</taxon>
        <taxon>Cladocera</taxon>
        <taxon>Anomopoda</taxon>
        <taxon>Daphniidae</taxon>
        <taxon>Daphnia</taxon>
    </lineage>
</organism>
<evidence type="ECO:0000313" key="2">
    <source>
        <dbReference type="EMBL" id="KZS21652.1"/>
    </source>
</evidence>
<name>A0A162SV46_9CRUS</name>
<evidence type="ECO:0000256" key="1">
    <source>
        <dbReference type="SAM" id="MobiDB-lite"/>
    </source>
</evidence>
<proteinExistence type="predicted"/>
<feature type="compositionally biased region" description="Polar residues" evidence="1">
    <location>
        <begin position="22"/>
        <end position="31"/>
    </location>
</feature>
<protein>
    <submittedName>
        <fullName evidence="2">Uncharacterized protein</fullName>
    </submittedName>
</protein>
<comment type="caution">
    <text evidence="2">The sequence shown here is derived from an EMBL/GenBank/DDBJ whole genome shotgun (WGS) entry which is preliminary data.</text>
</comment>
<dbReference type="Proteomes" id="UP000076858">
    <property type="component" value="Unassembled WGS sequence"/>
</dbReference>
<dbReference type="EMBL" id="LRGB01000024">
    <property type="protein sequence ID" value="KZS21652.1"/>
    <property type="molecule type" value="Genomic_DNA"/>
</dbReference>
<evidence type="ECO:0000313" key="3">
    <source>
        <dbReference type="Proteomes" id="UP000076858"/>
    </source>
</evidence>
<reference evidence="2 3" key="1">
    <citation type="submission" date="2016-03" db="EMBL/GenBank/DDBJ databases">
        <title>EvidentialGene: Evidence-directed Construction of Genes on Genomes.</title>
        <authorList>
            <person name="Gilbert D.G."/>
            <person name="Choi J.-H."/>
            <person name="Mockaitis K."/>
            <person name="Colbourne J."/>
            <person name="Pfrender M."/>
        </authorList>
    </citation>
    <scope>NUCLEOTIDE SEQUENCE [LARGE SCALE GENOMIC DNA]</scope>
    <source>
        <strain evidence="2 3">Xinb3</strain>
        <tissue evidence="2">Complete organism</tissue>
    </source>
</reference>
<gene>
    <name evidence="2" type="ORF">APZ42_011639</name>
</gene>
<sequence>MRHNFLKTFSSNQKTKRERSQQKQVDSFAST</sequence>
<accession>A0A162SV46</accession>
<feature type="region of interest" description="Disordered" evidence="1">
    <location>
        <begin position="1"/>
        <end position="31"/>
    </location>
</feature>
<keyword evidence="3" id="KW-1185">Reference proteome</keyword>